<dbReference type="STRING" id="329726.AM1_5002"/>
<dbReference type="HOGENOM" id="CLU_056545_1_0_3"/>
<dbReference type="eggNOG" id="COG1808">
    <property type="taxonomic scope" value="Bacteria"/>
</dbReference>
<feature type="transmembrane region" description="Helical" evidence="1">
    <location>
        <begin position="58"/>
        <end position="76"/>
    </location>
</feature>
<dbReference type="Proteomes" id="UP000000268">
    <property type="component" value="Chromosome"/>
</dbReference>
<keyword evidence="1" id="KW-0812">Transmembrane</keyword>
<feature type="transmembrane region" description="Helical" evidence="1">
    <location>
        <begin position="116"/>
        <end position="139"/>
    </location>
</feature>
<feature type="transmembrane region" description="Helical" evidence="1">
    <location>
        <begin position="182"/>
        <end position="202"/>
    </location>
</feature>
<organism evidence="2 3">
    <name type="scientific">Acaryochloris marina (strain MBIC 11017)</name>
    <dbReference type="NCBI Taxonomy" id="329726"/>
    <lineage>
        <taxon>Bacteria</taxon>
        <taxon>Bacillati</taxon>
        <taxon>Cyanobacteriota</taxon>
        <taxon>Cyanophyceae</taxon>
        <taxon>Acaryochloridales</taxon>
        <taxon>Acaryochloridaceae</taxon>
        <taxon>Acaryochloris</taxon>
    </lineage>
</organism>
<evidence type="ECO:0000256" key="1">
    <source>
        <dbReference type="SAM" id="Phobius"/>
    </source>
</evidence>
<evidence type="ECO:0000313" key="3">
    <source>
        <dbReference type="Proteomes" id="UP000000268"/>
    </source>
</evidence>
<evidence type="ECO:0008006" key="4">
    <source>
        <dbReference type="Google" id="ProtNLM"/>
    </source>
</evidence>
<keyword evidence="3" id="KW-1185">Reference proteome</keyword>
<feature type="transmembrane region" description="Helical" evidence="1">
    <location>
        <begin position="151"/>
        <end position="170"/>
    </location>
</feature>
<dbReference type="EMBL" id="CP000828">
    <property type="protein sequence ID" value="ABW29970.1"/>
    <property type="molecule type" value="Genomic_DNA"/>
</dbReference>
<proteinExistence type="predicted"/>
<dbReference type="NCBIfam" id="TIGR00341">
    <property type="entry name" value="TIGR00341 family protein"/>
    <property type="match status" value="1"/>
</dbReference>
<sequence>MTKLRTYFSKSRRGLHSAQKEVAELWHQNSGDWSWAAEKPRPVAAVNRSLWKSSVPSLSFYAMLGLSSVIATLGLLSGSAAVIIGAMIIAPLMGSIIGIAYAIVMGNRRLLKRSALTTFKGILLSILAATLITLLFGLTQTNSEILARVRPTLIDLGVALAAGAAGAFAISRRQVENALSGVAISVALVPPLSVIGIGIAWWNARVALGASILFATNLTGIIFSGALVFLWQQYGSLERAKKGLFAGFLALFLLGIPLGLSLRNILVEEHVHRQVAALLRRQTLTFADTEIKNIEVQPQLNGLRVELEVAAKADSISQYQVRLVRQFLIEQLGQPIQLKVRVVPTEIFEEISHTASDSQVVHSTNRHHSSTGF</sequence>
<dbReference type="AlphaFoldDB" id="B0C5V8"/>
<name>B0C5V8_ACAM1</name>
<feature type="transmembrane region" description="Helical" evidence="1">
    <location>
        <begin position="243"/>
        <end position="262"/>
    </location>
</feature>
<keyword evidence="1" id="KW-0472">Membrane</keyword>
<accession>B0C5V8</accession>
<dbReference type="PANTHER" id="PTHR20992:SF9">
    <property type="entry name" value="AT15442P-RELATED"/>
    <property type="match status" value="1"/>
</dbReference>
<evidence type="ECO:0000313" key="2">
    <source>
        <dbReference type="EMBL" id="ABW29970.1"/>
    </source>
</evidence>
<dbReference type="KEGG" id="amr:AM1_5002"/>
<dbReference type="Pfam" id="PF04087">
    <property type="entry name" value="DUF389"/>
    <property type="match status" value="1"/>
</dbReference>
<feature type="transmembrane region" description="Helical" evidence="1">
    <location>
        <begin position="208"/>
        <end position="231"/>
    </location>
</feature>
<protein>
    <recommendedName>
        <fullName evidence="4">TIGR00341 family protein</fullName>
    </recommendedName>
</protein>
<gene>
    <name evidence="2" type="ordered locus">AM1_5002</name>
</gene>
<feature type="transmembrane region" description="Helical" evidence="1">
    <location>
        <begin position="82"/>
        <end position="104"/>
    </location>
</feature>
<dbReference type="PANTHER" id="PTHR20992">
    <property type="entry name" value="AT15442P-RELATED"/>
    <property type="match status" value="1"/>
</dbReference>
<reference evidence="2 3" key="1">
    <citation type="journal article" date="2008" name="Proc. Natl. Acad. Sci. U.S.A.">
        <title>Niche adaptation and genome expansion in the chlorophyll d-producing cyanobacterium Acaryochloris marina.</title>
        <authorList>
            <person name="Swingley W.D."/>
            <person name="Chen M."/>
            <person name="Cheung P.C."/>
            <person name="Conrad A.L."/>
            <person name="Dejesa L.C."/>
            <person name="Hao J."/>
            <person name="Honchak B.M."/>
            <person name="Karbach L.E."/>
            <person name="Kurdoglu A."/>
            <person name="Lahiri S."/>
            <person name="Mastrian S.D."/>
            <person name="Miyashita H."/>
            <person name="Page L."/>
            <person name="Ramakrishna P."/>
            <person name="Satoh S."/>
            <person name="Sattley W.M."/>
            <person name="Shimada Y."/>
            <person name="Taylor H.L."/>
            <person name="Tomo T."/>
            <person name="Tsuchiya T."/>
            <person name="Wang Z.T."/>
            <person name="Raymond J."/>
            <person name="Mimuro M."/>
            <person name="Blankenship R.E."/>
            <person name="Touchman J.W."/>
        </authorList>
    </citation>
    <scope>NUCLEOTIDE SEQUENCE [LARGE SCALE GENOMIC DNA]</scope>
    <source>
        <strain evidence="3">MBIC 11017</strain>
    </source>
</reference>
<keyword evidence="1" id="KW-1133">Transmembrane helix</keyword>
<dbReference type="InterPro" id="IPR005240">
    <property type="entry name" value="DUF389"/>
</dbReference>